<dbReference type="CDD" id="cd14978">
    <property type="entry name" value="7tmA_FMRFamide_R-like"/>
    <property type="match status" value="1"/>
</dbReference>
<feature type="transmembrane region" description="Helical" evidence="6">
    <location>
        <begin position="295"/>
        <end position="320"/>
    </location>
</feature>
<dbReference type="Gene3D" id="1.20.1070.10">
    <property type="entry name" value="Rhodopsin 7-helix transmembrane proteins"/>
    <property type="match status" value="1"/>
</dbReference>
<dbReference type="PANTHER" id="PTHR46641:SF22">
    <property type="entry name" value="PROCTOLIN RECEPTOR, ISOFORM A"/>
    <property type="match status" value="1"/>
</dbReference>
<keyword evidence="4 6" id="KW-1133">Transmembrane helix</keyword>
<evidence type="ECO:0000259" key="7">
    <source>
        <dbReference type="PROSITE" id="PS50262"/>
    </source>
</evidence>
<sequence>ARATMYADSLLNEYLSVSSLDAKFTNITPDQKYPAGDVLFRDLSRFWVQFISVPIVVVVGVLGNVIIIHVLTRKSMHSSTNVNSLRELLPETFSACHFINDCRYLTALGISDLFYLLFTASMSWRHYPSFDRFWLYWSYIPIGLWITDAFSSTSVWLTVSFTVERYVAVFHPISGTNLRGEKRAVSIAIAMYILCFAFTAPTVFEWELFASGKTPSLYTEQSIYSVNGPHLARTKPSVFFITGVRKTRIARNTPIDDFREDTISARHIQLGICGIKKAFCVVFQRQREENRVTVILIAVVMLFVFCQLPTAAVLIYSSFISLPASGSAEENILLGLGNIFNLLVAINAASNWVLYTALSEKYRRQLCYCFMSNRHANRTVPARVNNAYDLRQFPAGIYNND</sequence>
<reference evidence="8 9" key="1">
    <citation type="journal article" date="2016" name="Genome Biol. Evol.">
        <title>Gene Family Evolution Reflects Adaptation to Soil Environmental Stressors in the Genome of the Collembolan Orchesella cincta.</title>
        <authorList>
            <person name="Faddeeva-Vakhrusheva A."/>
            <person name="Derks M.F."/>
            <person name="Anvar S.Y."/>
            <person name="Agamennone V."/>
            <person name="Suring W."/>
            <person name="Smit S."/>
            <person name="van Straalen N.M."/>
            <person name="Roelofs D."/>
        </authorList>
    </citation>
    <scope>NUCLEOTIDE SEQUENCE [LARGE SCALE GENOMIC DNA]</scope>
    <source>
        <tissue evidence="8">Mixed pool</tissue>
    </source>
</reference>
<dbReference type="InterPro" id="IPR052954">
    <property type="entry name" value="GPCR-Ligand_Int"/>
</dbReference>
<dbReference type="AlphaFoldDB" id="A0A1D2M437"/>
<protein>
    <submittedName>
        <fullName evidence="8">FMRFamide receptor</fullName>
    </submittedName>
</protein>
<comment type="similarity">
    <text evidence="2">Belongs to the G-protein coupled receptor 1 family.</text>
</comment>
<dbReference type="PANTHER" id="PTHR46641">
    <property type="entry name" value="FMRFAMIDE RECEPTOR-RELATED"/>
    <property type="match status" value="1"/>
</dbReference>
<dbReference type="STRING" id="48709.A0A1D2M437"/>
<evidence type="ECO:0000313" key="8">
    <source>
        <dbReference type="EMBL" id="ODM87733.1"/>
    </source>
</evidence>
<keyword evidence="3 6" id="KW-0812">Transmembrane</keyword>
<gene>
    <name evidence="8" type="ORF">Ocin01_18949</name>
</gene>
<feature type="transmembrane region" description="Helical" evidence="6">
    <location>
        <begin position="332"/>
        <end position="355"/>
    </location>
</feature>
<dbReference type="EMBL" id="LJIJ01004784">
    <property type="protein sequence ID" value="ODM87733.1"/>
    <property type="molecule type" value="Genomic_DNA"/>
</dbReference>
<dbReference type="SUPFAM" id="SSF81321">
    <property type="entry name" value="Family A G protein-coupled receptor-like"/>
    <property type="match status" value="1"/>
</dbReference>
<dbReference type="InterPro" id="IPR017452">
    <property type="entry name" value="GPCR_Rhodpsn_7TM"/>
</dbReference>
<dbReference type="InterPro" id="IPR000276">
    <property type="entry name" value="GPCR_Rhodpsn"/>
</dbReference>
<keyword evidence="9" id="KW-1185">Reference proteome</keyword>
<keyword evidence="5 6" id="KW-0472">Membrane</keyword>
<organism evidence="8 9">
    <name type="scientific">Orchesella cincta</name>
    <name type="common">Springtail</name>
    <name type="synonym">Podura cincta</name>
    <dbReference type="NCBI Taxonomy" id="48709"/>
    <lineage>
        <taxon>Eukaryota</taxon>
        <taxon>Metazoa</taxon>
        <taxon>Ecdysozoa</taxon>
        <taxon>Arthropoda</taxon>
        <taxon>Hexapoda</taxon>
        <taxon>Collembola</taxon>
        <taxon>Entomobryomorpha</taxon>
        <taxon>Entomobryoidea</taxon>
        <taxon>Orchesellidae</taxon>
        <taxon>Orchesellinae</taxon>
        <taxon>Orchesella</taxon>
    </lineage>
</organism>
<dbReference type="OrthoDB" id="10011262at2759"/>
<evidence type="ECO:0000256" key="1">
    <source>
        <dbReference type="ARBA" id="ARBA00004370"/>
    </source>
</evidence>
<feature type="non-terminal residue" evidence="8">
    <location>
        <position position="1"/>
    </location>
</feature>
<dbReference type="GO" id="GO:0008528">
    <property type="term" value="F:G protein-coupled peptide receptor activity"/>
    <property type="evidence" value="ECO:0007669"/>
    <property type="project" value="InterPro"/>
</dbReference>
<keyword evidence="8" id="KW-0675">Receptor</keyword>
<dbReference type="InterPro" id="IPR019427">
    <property type="entry name" value="7TM_GPCR_serpentine_rcpt_Srw"/>
</dbReference>
<comment type="subcellular location">
    <subcellularLocation>
        <location evidence="1">Membrane</location>
    </subcellularLocation>
</comment>
<comment type="caution">
    <text evidence="8">The sequence shown here is derived from an EMBL/GenBank/DDBJ whole genome shotgun (WGS) entry which is preliminary data.</text>
</comment>
<dbReference type="Pfam" id="PF00001">
    <property type="entry name" value="7tm_1"/>
    <property type="match status" value="1"/>
</dbReference>
<evidence type="ECO:0000313" key="9">
    <source>
        <dbReference type="Proteomes" id="UP000094527"/>
    </source>
</evidence>
<evidence type="ECO:0000256" key="2">
    <source>
        <dbReference type="ARBA" id="ARBA00010663"/>
    </source>
</evidence>
<name>A0A1D2M437_ORCCI</name>
<dbReference type="GO" id="GO:0016020">
    <property type="term" value="C:membrane"/>
    <property type="evidence" value="ECO:0007669"/>
    <property type="project" value="UniProtKB-SubCell"/>
</dbReference>
<feature type="domain" description="G-protein coupled receptors family 1 profile" evidence="7">
    <location>
        <begin position="63"/>
        <end position="355"/>
    </location>
</feature>
<evidence type="ECO:0000256" key="6">
    <source>
        <dbReference type="SAM" id="Phobius"/>
    </source>
</evidence>
<proteinExistence type="inferred from homology"/>
<feature type="transmembrane region" description="Helical" evidence="6">
    <location>
        <begin position="136"/>
        <end position="163"/>
    </location>
</feature>
<dbReference type="Proteomes" id="UP000094527">
    <property type="component" value="Unassembled WGS sequence"/>
</dbReference>
<accession>A0A1D2M437</accession>
<feature type="transmembrane region" description="Helical" evidence="6">
    <location>
        <begin position="46"/>
        <end position="71"/>
    </location>
</feature>
<dbReference type="PRINTS" id="PR00237">
    <property type="entry name" value="GPCRRHODOPSN"/>
</dbReference>
<dbReference type="OMA" id="ACHFIND"/>
<evidence type="ECO:0000256" key="5">
    <source>
        <dbReference type="ARBA" id="ARBA00023136"/>
    </source>
</evidence>
<evidence type="ECO:0000256" key="3">
    <source>
        <dbReference type="ARBA" id="ARBA00022692"/>
    </source>
</evidence>
<feature type="transmembrane region" description="Helical" evidence="6">
    <location>
        <begin position="184"/>
        <end position="204"/>
    </location>
</feature>
<dbReference type="Pfam" id="PF10324">
    <property type="entry name" value="7TM_GPCR_Srw"/>
    <property type="match status" value="1"/>
</dbReference>
<dbReference type="PROSITE" id="PS50262">
    <property type="entry name" value="G_PROTEIN_RECEP_F1_2"/>
    <property type="match status" value="1"/>
</dbReference>
<evidence type="ECO:0000256" key="4">
    <source>
        <dbReference type="ARBA" id="ARBA00022989"/>
    </source>
</evidence>